<evidence type="ECO:0000259" key="1">
    <source>
        <dbReference type="Pfam" id="PF11008"/>
    </source>
</evidence>
<sequence>MNRIFFTGMAAFMLLSLFVSGQNKSSIVLYRENIYQGSVVTYKINVNDTLLIRLKNASFYSFDATPGDYTFRINKSVQPDLTLKVEEDRIYYIRMGLKMTFWSSVPELILVDSVSALPVIRSGELRELDGRNIPVDRPDHRIGISLGVGFGFENFPMFTTVDGDDSKVSFGGGLGAGIRYGYEFSRHFDLAVEAIYQSSGLRPYLKNANTNFNRFIVSVTPSVIIPIDGGDAMRIKLGAGPDLFLSPELKIKGSKVDGGFDDNWSYGGTAGFHVTGIFEMNPSEKWSVIYGLKYYNAAYKFESGGGYAPMDNQLRTPDGSGIDLLFGFNYHF</sequence>
<accession>A0A0S7BSC7</accession>
<dbReference type="InterPro" id="IPR011250">
    <property type="entry name" value="OMP/PagP_B-barrel"/>
</dbReference>
<reference evidence="2" key="1">
    <citation type="journal article" date="2015" name="Genome Announc.">
        <title>Draft Genome Sequence of Bacteroidales Strain TBC1, a Novel Isolate from a Methanogenic Wastewater Treatment System.</title>
        <authorList>
            <person name="Tourlousse D.M."/>
            <person name="Matsuura N."/>
            <person name="Sun L."/>
            <person name="Toyonaga M."/>
            <person name="Kuroda K."/>
            <person name="Ohashi A."/>
            <person name="Cruz R."/>
            <person name="Yamaguchi T."/>
            <person name="Sekiguchi Y."/>
        </authorList>
    </citation>
    <scope>NUCLEOTIDE SEQUENCE [LARGE SCALE GENOMIC DNA]</scope>
    <source>
        <strain evidence="2">TBC1</strain>
    </source>
</reference>
<proteinExistence type="predicted"/>
<dbReference type="Pfam" id="PF11008">
    <property type="entry name" value="DUF2846"/>
    <property type="match status" value="1"/>
</dbReference>
<dbReference type="EMBL" id="DF968182">
    <property type="protein sequence ID" value="GAP43564.1"/>
    <property type="molecule type" value="Genomic_DNA"/>
</dbReference>
<name>A0A0S7BSC7_9BACT</name>
<gene>
    <name evidence="2" type="ORF">TBC1_111720</name>
</gene>
<dbReference type="Proteomes" id="UP000053091">
    <property type="component" value="Unassembled WGS sequence"/>
</dbReference>
<dbReference type="PATRIC" id="fig|1678841.3.peg.1912"/>
<evidence type="ECO:0000313" key="3">
    <source>
        <dbReference type="Proteomes" id="UP000053091"/>
    </source>
</evidence>
<dbReference type="AlphaFoldDB" id="A0A0S7BSC7"/>
<evidence type="ECO:0000313" key="2">
    <source>
        <dbReference type="EMBL" id="GAP43564.1"/>
    </source>
</evidence>
<feature type="domain" description="DUF2846" evidence="1">
    <location>
        <begin position="22"/>
        <end position="99"/>
    </location>
</feature>
<dbReference type="InterPro" id="IPR022548">
    <property type="entry name" value="DUF2846"/>
</dbReference>
<keyword evidence="3" id="KW-1185">Reference proteome</keyword>
<dbReference type="RefSeq" id="WP_062040869.1">
    <property type="nucleotide sequence ID" value="NZ_DF968182.1"/>
</dbReference>
<organism evidence="2">
    <name type="scientific">Lentimicrobium saccharophilum</name>
    <dbReference type="NCBI Taxonomy" id="1678841"/>
    <lineage>
        <taxon>Bacteria</taxon>
        <taxon>Pseudomonadati</taxon>
        <taxon>Bacteroidota</taxon>
        <taxon>Bacteroidia</taxon>
        <taxon>Bacteroidales</taxon>
        <taxon>Lentimicrobiaceae</taxon>
        <taxon>Lentimicrobium</taxon>
    </lineage>
</organism>
<dbReference type="SUPFAM" id="SSF56925">
    <property type="entry name" value="OMPA-like"/>
    <property type="match status" value="1"/>
</dbReference>
<protein>
    <recommendedName>
        <fullName evidence="1">DUF2846 domain-containing protein</fullName>
    </recommendedName>
</protein>